<keyword evidence="1" id="KW-0812">Transmembrane</keyword>
<feature type="chain" id="PRO_5010384303" description="IPTL-CTERM protein sorting domain-containing protein" evidence="2">
    <location>
        <begin position="23"/>
        <end position="227"/>
    </location>
</feature>
<dbReference type="AlphaFoldDB" id="A0A1H3TQC1"/>
<accession>A0A1H3TQC1</accession>
<keyword evidence="2" id="KW-0732">Signal</keyword>
<dbReference type="GeneID" id="94694387"/>
<proteinExistence type="predicted"/>
<evidence type="ECO:0000256" key="2">
    <source>
        <dbReference type="SAM" id="SignalP"/>
    </source>
</evidence>
<evidence type="ECO:0008006" key="5">
    <source>
        <dbReference type="Google" id="ProtNLM"/>
    </source>
</evidence>
<protein>
    <recommendedName>
        <fullName evidence="5">IPTL-CTERM protein sorting domain-containing protein</fullName>
    </recommendedName>
</protein>
<evidence type="ECO:0000256" key="1">
    <source>
        <dbReference type="SAM" id="Phobius"/>
    </source>
</evidence>
<name>A0A1H3TQC1_9BURK</name>
<feature type="transmembrane region" description="Helical" evidence="1">
    <location>
        <begin position="199"/>
        <end position="218"/>
    </location>
</feature>
<keyword evidence="1" id="KW-0472">Membrane</keyword>
<gene>
    <name evidence="3" type="ORF">SAMN05421547_13166</name>
</gene>
<evidence type="ECO:0000313" key="3">
    <source>
        <dbReference type="EMBL" id="SDZ52396.1"/>
    </source>
</evidence>
<reference evidence="3 4" key="1">
    <citation type="submission" date="2016-10" db="EMBL/GenBank/DDBJ databases">
        <authorList>
            <person name="de Groot N.N."/>
        </authorList>
    </citation>
    <scope>NUCLEOTIDE SEQUENCE [LARGE SCALE GENOMIC DNA]</scope>
    <source>
        <strain evidence="3 4">LMG 24775</strain>
    </source>
</reference>
<dbReference type="Proteomes" id="UP000183417">
    <property type="component" value="Unassembled WGS sequence"/>
</dbReference>
<dbReference type="RefSeq" id="WP_074923673.1">
    <property type="nucleotide sequence ID" value="NZ_CP141274.1"/>
</dbReference>
<organism evidence="3 4">
    <name type="scientific">Delftia lacustris</name>
    <dbReference type="NCBI Taxonomy" id="558537"/>
    <lineage>
        <taxon>Bacteria</taxon>
        <taxon>Pseudomonadati</taxon>
        <taxon>Pseudomonadota</taxon>
        <taxon>Betaproteobacteria</taxon>
        <taxon>Burkholderiales</taxon>
        <taxon>Comamonadaceae</taxon>
        <taxon>Delftia</taxon>
    </lineage>
</organism>
<sequence>MKIKALAASVCLSFSGLGLALADTQYTYAGVNYNDAHAPYTTAMGISGSMVLPASLPASQTDIVIGPGTSYPISSWSFSDGVNTYTQANAQILAGISIGDPPRFKVSTDGSGNITAWNLAMVSPAAPHVPGQPVDAFNIASGSGDIAGDHSDTTCVLLNGNVCSQVLDGGTGFTFSPAQGSWSMQPYIPPQPGPVAVPLLGWPALLALMGGVAGLAAWQRRRDGVGS</sequence>
<keyword evidence="1" id="KW-1133">Transmembrane helix</keyword>
<evidence type="ECO:0000313" key="4">
    <source>
        <dbReference type="Proteomes" id="UP000183417"/>
    </source>
</evidence>
<dbReference type="EMBL" id="FNPE01000031">
    <property type="protein sequence ID" value="SDZ52396.1"/>
    <property type="molecule type" value="Genomic_DNA"/>
</dbReference>
<feature type="signal peptide" evidence="2">
    <location>
        <begin position="1"/>
        <end position="22"/>
    </location>
</feature>